<dbReference type="AlphaFoldDB" id="S7MWC2"/>
<organism evidence="5 6">
    <name type="scientific">Myotis brandtii</name>
    <name type="common">Brandt's bat</name>
    <dbReference type="NCBI Taxonomy" id="109478"/>
    <lineage>
        <taxon>Eukaryota</taxon>
        <taxon>Metazoa</taxon>
        <taxon>Chordata</taxon>
        <taxon>Craniata</taxon>
        <taxon>Vertebrata</taxon>
        <taxon>Euteleostomi</taxon>
        <taxon>Mammalia</taxon>
        <taxon>Eutheria</taxon>
        <taxon>Laurasiatheria</taxon>
        <taxon>Chiroptera</taxon>
        <taxon>Yangochiroptera</taxon>
        <taxon>Vespertilionidae</taxon>
        <taxon>Myotis</taxon>
    </lineage>
</organism>
<comment type="similarity">
    <text evidence="1">Belongs to the eukaryotic ribosomal protein eS26 family.</text>
</comment>
<accession>S7MWC2</accession>
<dbReference type="InterPro" id="IPR038551">
    <property type="entry name" value="Ribosomal_eS26_sf"/>
</dbReference>
<dbReference type="PANTHER" id="PTHR12538:SF7">
    <property type="entry name" value="SMALL RIBOSOMAL SUBUNIT PROTEIN ES26-RELATED"/>
    <property type="match status" value="1"/>
</dbReference>
<dbReference type="Proteomes" id="UP000052978">
    <property type="component" value="Unassembled WGS sequence"/>
</dbReference>
<dbReference type="EMBL" id="KE162554">
    <property type="protein sequence ID" value="EPQ08829.1"/>
    <property type="molecule type" value="Genomic_DNA"/>
</dbReference>
<evidence type="ECO:0000256" key="3">
    <source>
        <dbReference type="ARBA" id="ARBA00023274"/>
    </source>
</evidence>
<proteinExistence type="inferred from homology"/>
<reference evidence="5 6" key="1">
    <citation type="journal article" date="2013" name="Nat. Commun.">
        <title>Genome analysis reveals insights into physiology and longevity of the Brandt's bat Myotis brandtii.</title>
        <authorList>
            <person name="Seim I."/>
            <person name="Fang X."/>
            <person name="Xiong Z."/>
            <person name="Lobanov A.V."/>
            <person name="Huang Z."/>
            <person name="Ma S."/>
            <person name="Feng Y."/>
            <person name="Turanov A.A."/>
            <person name="Zhu Y."/>
            <person name="Lenz T.L."/>
            <person name="Gerashchenko M.V."/>
            <person name="Fan D."/>
            <person name="Hee Yim S."/>
            <person name="Yao X."/>
            <person name="Jordan D."/>
            <person name="Xiong Y."/>
            <person name="Ma Y."/>
            <person name="Lyapunov A.N."/>
            <person name="Chen G."/>
            <person name="Kulakova O.I."/>
            <person name="Sun Y."/>
            <person name="Lee S.G."/>
            <person name="Bronson R.T."/>
            <person name="Moskalev A.A."/>
            <person name="Sunyaev S.R."/>
            <person name="Zhang G."/>
            <person name="Krogh A."/>
            <person name="Wang J."/>
            <person name="Gladyshev V.N."/>
        </authorList>
    </citation>
    <scope>NUCLEOTIDE SEQUENCE [LARGE SCALE GENOMIC DNA]</scope>
</reference>
<gene>
    <name evidence="5" type="ORF">D623_10002525</name>
</gene>
<dbReference type="PANTHER" id="PTHR12538">
    <property type="entry name" value="40S RIBOSOMAL PROTEIN S26"/>
    <property type="match status" value="1"/>
</dbReference>
<dbReference type="InterPro" id="IPR029068">
    <property type="entry name" value="Glyas_Bleomycin-R_OHBP_Dase"/>
</dbReference>
<keyword evidence="2" id="KW-0689">Ribosomal protein</keyword>
<evidence type="ECO:0000256" key="1">
    <source>
        <dbReference type="ARBA" id="ARBA00008596"/>
    </source>
</evidence>
<dbReference type="Pfam" id="PF01283">
    <property type="entry name" value="Ribosomal_S26e"/>
    <property type="match status" value="1"/>
</dbReference>
<sequence>MSEITQPGHRPQTAYKPHILASSPQTAQNLHTDKAITKFVIRNIVEATAIRDISKARVFNVYVLPKLYVKVHDCVSCAIHSKVVRNRSCEARKDQPDSDLRVLPHHFHQSPCKESWRHSSQTPSSGLIHRLDHIVMTVKSIKDTTMFYSKILGMEIITFKGDRKALCFGDQKFNLHEVGKEFEPKAAHSVPGSLDICLITEVPLNEMVQHLKGDRKALCFGDQKFNLHEVGKEFEPKAAHSVPGSLDICLITEVPLNEMVQHLKACDVPIEEGPVPRTGAKGPIMSIYFRDPDGNLIEVSNYISP</sequence>
<protein>
    <submittedName>
        <fullName evidence="5">Glyoxalase domain-containing protein 5</fullName>
    </submittedName>
</protein>
<dbReference type="SUPFAM" id="SSF54593">
    <property type="entry name" value="Glyoxalase/Bleomycin resistance protein/Dihydroxybiphenyl dioxygenase"/>
    <property type="match status" value="1"/>
</dbReference>
<name>S7MWC2_MYOBR</name>
<evidence type="ECO:0000313" key="6">
    <source>
        <dbReference type="Proteomes" id="UP000052978"/>
    </source>
</evidence>
<dbReference type="Gene3D" id="3.30.1740.20">
    <property type="entry name" value="Ribosomal protein S26e"/>
    <property type="match status" value="1"/>
</dbReference>
<dbReference type="GO" id="GO:0003729">
    <property type="term" value="F:mRNA binding"/>
    <property type="evidence" value="ECO:0007669"/>
    <property type="project" value="TreeGrafter"/>
</dbReference>
<dbReference type="GO" id="GO:0003735">
    <property type="term" value="F:structural constituent of ribosome"/>
    <property type="evidence" value="ECO:0007669"/>
    <property type="project" value="InterPro"/>
</dbReference>
<dbReference type="GO" id="GO:0022627">
    <property type="term" value="C:cytosolic small ribosomal subunit"/>
    <property type="evidence" value="ECO:0007669"/>
    <property type="project" value="TreeGrafter"/>
</dbReference>
<dbReference type="InterPro" id="IPR037523">
    <property type="entry name" value="VOC_core"/>
</dbReference>
<dbReference type="GO" id="GO:0006412">
    <property type="term" value="P:translation"/>
    <property type="evidence" value="ECO:0007669"/>
    <property type="project" value="InterPro"/>
</dbReference>
<evidence type="ECO:0000313" key="5">
    <source>
        <dbReference type="EMBL" id="EPQ08829.1"/>
    </source>
</evidence>
<keyword evidence="3" id="KW-0687">Ribonucleoprotein</keyword>
<dbReference type="CDD" id="cd07253">
    <property type="entry name" value="GLOD5"/>
    <property type="match status" value="1"/>
</dbReference>
<dbReference type="PROSITE" id="PS51819">
    <property type="entry name" value="VOC"/>
    <property type="match status" value="1"/>
</dbReference>
<dbReference type="InterPro" id="IPR004360">
    <property type="entry name" value="Glyas_Fos-R_dOase_dom"/>
</dbReference>
<evidence type="ECO:0000256" key="2">
    <source>
        <dbReference type="ARBA" id="ARBA00022980"/>
    </source>
</evidence>
<dbReference type="Gene3D" id="3.10.180.10">
    <property type="entry name" value="2,3-Dihydroxybiphenyl 1,2-Dioxygenase, domain 1"/>
    <property type="match status" value="2"/>
</dbReference>
<evidence type="ECO:0000259" key="4">
    <source>
        <dbReference type="PROSITE" id="PS51819"/>
    </source>
</evidence>
<keyword evidence="6" id="KW-1185">Reference proteome</keyword>
<feature type="domain" description="VOC" evidence="4">
    <location>
        <begin position="130"/>
        <end position="302"/>
    </location>
</feature>
<dbReference type="Pfam" id="PF00903">
    <property type="entry name" value="Glyoxalase"/>
    <property type="match status" value="1"/>
</dbReference>
<dbReference type="InterPro" id="IPR000892">
    <property type="entry name" value="Ribosomal_eS26"/>
</dbReference>